<accession>A0ABZ1TTS1</accession>
<dbReference type="InterPro" id="IPR001791">
    <property type="entry name" value="Laminin_G"/>
</dbReference>
<dbReference type="NCBIfam" id="NF033679">
    <property type="entry name" value="DNRLRE_dom"/>
    <property type="match status" value="1"/>
</dbReference>
<sequence length="3388" mass="349686">MSYGRFRRGRWGGRTAATVVLSLLAGLCGPMLAEAPPAHAGDGAGANPAAAPRIPVQRTGSAADLPHEVGAEATEARGEDAAEPAGAQGPPPEAPAPTAPARSPKLSGAPQYASAADVAPAAGTARPAASGGSPGGSDGGPRGPGAPGPGVPDPGGRTTGSGHLRDDDPSVEVVAERTADSRTFRNADGSTSRQLFAHPVNYRTPAGDWAAIDTTLVPGPDGRLTERANGTRIGLARRADAPDLETVALDDGHAVRYALAGAAPVAPEVVGDTATYRSVLPGTDLRITALWNGVKEEFVLDGPGAAGSWTFPLHTTGLTPALTADGEVEFKDAEGTVRIRVPRGVMHDSAPGGPAESTAVRYTLDGQGADRTLTVTADPAWLHDPARVFPVVVDPTTTTGNSRANASTYVDDYSGANHVGTSLVLVGGDDSHHRYESYLSFGGVQTYANDYVVGAALHLYQVRGTGSAPVTIAPITGAWSPAGVNRTGAVPTGNVFGQYTMGTGSGWGWIGIDGPGVGVIDGCTHGQSVSNCGIAVRGSADVYREFASATSANPPYLQLEYTPYAAYYSTPAGAVLDPPVTNGQAGALSVEVLNHGAETWGTGSGYRLSYRLYDPATLNEIATGNRVFTPMPVDVGPNQKVTLNGGIGPLPPRSYVVCWDMRTPNGGWFSDSSGLAPGGCFTLDVTNVDPVVDAVAPPRGFAPATLTPVLTVAARDLDQWPSALRYRLVVGTTSSDWQASGTFTVPAGVLRWGRPTEWWVDVTDGYSTVSSPSGLIVPQVPQPVVTSHLGAGTDPDLHGIDPLTGNWSTSATDASVSTAGPPLAVKRVYNSLDTRGGGLFGTGWSSSFDGRLAFENGDALVTLPDGQQARFLHGADDSYTGPAGRYATLARAAGNTFELTDKSGSVLTFDANGRLTRVTDAGGFAVTHQYRADGTLETATSASGRALRFGWTRPAGSTAAHVTSVSTDPVTPGDAATALTWTYRYTGDNLTAVCAPGAGSQCTGYQYTATSHYRSQVADAAPTSYLRLGDPLNPANETDPAADEVVQSVCCATAHYHGASGGTAGVLAGTTDGATVFNGYGTMVTDDAAAPGASNQGSTELWFRSAPGSAGILHSYQNKALGAIRSGPPESPDVPALYVGTDGRLYGGYYDTTRTAMTTGRYVTDNAWHHVVLTSNGQSQELWLDGQRVANRTAAVVPLPASDRVYLGAGFGAAGYPAVPALGRDSYFSGAIDEFAGYGYALTADRITAHFAARAAVSTLSAITLPSGRSYATVAYDPARDRVADVTDSNGGHWKPSAVGAVYPAGVVHQQAVLSARPADYYRLDEPSGQVAHNAVHGREDGRDGTFGNVTLGVARAGSPTGGDYGVPTVAGFGATSSLRLPDGQIPAEGDFTVAVQFRTDRRGGVLYSTQDRAITSTNPGGAGSAQPLLYIGTDGRLRGGITSGSSGLLHGPAVDDNAWHTAALSWKQQTATGALYLDGRLLESGSPAGLPNRMAQRYTYAGAGFIDTSWPAAPADRQGHFQGELAELALWSRALTADEVRDTRTTEADYSGAQLRVTVTDPGGKALLRTFDPAAGGRVTSATDAGGGRTGYGYDEQGYLNRTTDPAGHTTSLTNDSRGNAKSRTTCRTPTWCQTSYTEYWVDPAHPQSPLNDRPTVFRDARSSGPADGTYRTSYQYDAVGNLLHTTTPATPDFPQGRDTAQEYSTTPVLAVGGGFVRAGMLLSVTTPGGAVTRYAYYRNTDLAQVTDPAGLTTSYTYDGLGRRVSSTETWPGGPPGGLTTTFTHDGQNRPLVTTVPWTANDLDGTVHNPVHEVEYDPDGNITVSTERDGSGGDVADPSRTTRTTYDPAGRVSTVTDPMGRRTVTNSYDVYGQPTSVTDPAGRTWRTTYTATGRPATTVLQGYTGSDPDQPKAPADLVVSSRAYDPAGRQAGVTDAMGRTTRYQYYDDDRLARVSATGVHNPDGSTREVELRRLDYDGAGQPTRTVTGGGANSSSVSYDAAGRVASVTVKGSPDQVTKARYDADGNPLTVTRTDTAGTVLTSADARYDAAGRITARILHTGTEDLTSTWTRDARGRITAATDPRGTAAGADPAAYTTEYGYDRADRPALVTGPAVTTEGADGSQATTRATARTAYNTYGEPVLTQDALGTLTQADYDQLGRPVVRGVTGYRPPGGGAALTAWSNVGYDAAGRISSSQDASRQTTTFGYDQLDNLLTRTDPKADAAAPAGVWKSAYDTAGEQLSATDPAGARTTATYDDLGRQVTSTVVVRSQAAAYTSTTGWDDAGNPVTVTDPLGNTVTTGYDAANRPVTVTDPLGHAVTTAYDAAGRPVRVTAADGSARTTAYDGAGRATGSAELDPAGTVLRSTATGYDRAGNAVRATDPLGTTTTRAFDAAGRIVSLTEPVTTGTANAPATGITSTYGYDAAGHRTRFTDGRGNTFRTTYNAWGLPESEIEPATDAYPAAVDRTRTTSYDAAGRIVSLTEPGGVVRSRTYDNLGRLTAETGTGAEAATAAHSYGYDLVGRVTRVAGVGGDNAYGYDDRGLLTSAQGPSGTSSFGYDANGQLTTRLDAAGTTSLRYDAAHRLATLTDPSTAVTATYGYNALDQVERIGYGAGGAVRTFGHDTLHRLSSDTLTAPGGTVEAAVAYGYDLADHLTAKTTTGTAGAAANTYGYDLAGRLTSWNNGSTTTAYGYDAAGNRTRAGPATAVYDARNRLLSDGTTGYTWTARGTQKTRTTAAGTVTSAYDAFDRLTGDGTAVNAYDGLDRLVRTGTRSLSYTDQSNAVASDGTTSYSHDAAGAVFGWQQNGSGRTLALVDRHTDVVGGFTATGTALTGSTAYDPFGQVTATAGSRPSLGYQSSWTDPDTGRANMAARWYDPATGAFTSRDTYSQSPDPSVLGNRYAYAGQDPLDHTDPSGHCAFLCGVLAGAIGGAVVGFASYAVSYAVSDDAKWSWKEAGWQTAKGAVTGAVMGMGGTGALGLIGGGAAAGGVDYGMECLRGSECTVGGAVQSVAIGAAAGALTWGMGAVARKIYGSVVAKSTRPAVQAVDRALTRWGVVGARDAAEAAATRTAATRAAERAATRAAAEAVERETVRRAQAEAAARAKKAAEEAARQRWLATPTGRASQAAADEGPDVAIARTRQAVDQAVPAAALPAQETPSLAQNVLQGVGKAADNTTLARDLARAPVGRSGSIIADVADVGGGRTTGGLGGSARPAVASFGAGDDAAEIAAFEAELAAEAAARQGLPTMARFADPSDGLYKNAARVKRLPGYFDVFMHGGPFSVSPTFAGAEAGGEINAGALAVMMREAGYVGGPVRLCSCQTGATTGTFAQDLANVLGVPVKAPTGYLYVHPNGRMTVGRQGAAVWTDQQGGRWRTVLPENKEGQP</sequence>
<dbReference type="SUPFAM" id="SSF49899">
    <property type="entry name" value="Concanavalin A-like lectins/glucanases"/>
    <property type="match status" value="2"/>
</dbReference>
<evidence type="ECO:0000259" key="5">
    <source>
        <dbReference type="Pfam" id="PF25023"/>
    </source>
</evidence>
<evidence type="ECO:0000256" key="1">
    <source>
        <dbReference type="ARBA" id="ARBA00022737"/>
    </source>
</evidence>
<proteinExistence type="predicted"/>
<dbReference type="Gene3D" id="2.60.120.200">
    <property type="match status" value="2"/>
</dbReference>
<name>A0ABZ1TTS1_9ACTN</name>
<dbReference type="Gene3D" id="3.90.930.1">
    <property type="match status" value="1"/>
</dbReference>
<keyword evidence="3" id="KW-0732">Signal</keyword>
<organism evidence="6 7">
    <name type="scientific">Kitasatospora purpeofusca</name>
    <dbReference type="NCBI Taxonomy" id="67352"/>
    <lineage>
        <taxon>Bacteria</taxon>
        <taxon>Bacillati</taxon>
        <taxon>Actinomycetota</taxon>
        <taxon>Actinomycetes</taxon>
        <taxon>Kitasatosporales</taxon>
        <taxon>Streptomycetaceae</taxon>
        <taxon>Kitasatospora</taxon>
    </lineage>
</organism>
<feature type="domain" description="DUF6531" evidence="4">
    <location>
        <begin position="799"/>
        <end position="871"/>
    </location>
</feature>
<dbReference type="NCBIfam" id="TIGR03696">
    <property type="entry name" value="Rhs_assc_core"/>
    <property type="match status" value="1"/>
</dbReference>
<dbReference type="InterPro" id="IPR022385">
    <property type="entry name" value="Rhs_assc_core"/>
</dbReference>
<feature type="region of interest" description="Disordered" evidence="2">
    <location>
        <begin position="3112"/>
        <end position="3132"/>
    </location>
</feature>
<dbReference type="CDD" id="cd00110">
    <property type="entry name" value="LamG"/>
    <property type="match status" value="1"/>
</dbReference>
<evidence type="ECO:0000259" key="4">
    <source>
        <dbReference type="Pfam" id="PF20148"/>
    </source>
</evidence>
<reference evidence="6" key="1">
    <citation type="submission" date="2022-10" db="EMBL/GenBank/DDBJ databases">
        <title>The complete genomes of actinobacterial strains from the NBC collection.</title>
        <authorList>
            <person name="Joergensen T.S."/>
            <person name="Alvarez Arevalo M."/>
            <person name="Sterndorff E.B."/>
            <person name="Faurdal D."/>
            <person name="Vuksanovic O."/>
            <person name="Mourched A.-S."/>
            <person name="Charusanti P."/>
            <person name="Shaw S."/>
            <person name="Blin K."/>
            <person name="Weber T."/>
        </authorList>
    </citation>
    <scope>NUCLEOTIDE SEQUENCE</scope>
    <source>
        <strain evidence="6">NBC_00222</strain>
    </source>
</reference>
<dbReference type="InterPro" id="IPR045351">
    <property type="entry name" value="DUF6531"/>
</dbReference>
<dbReference type="RefSeq" id="WP_328953430.1">
    <property type="nucleotide sequence ID" value="NZ_CP108110.1"/>
</dbReference>
<feature type="region of interest" description="Disordered" evidence="2">
    <location>
        <begin position="1817"/>
        <end position="1861"/>
    </location>
</feature>
<keyword evidence="1" id="KW-0677">Repeat</keyword>
<feature type="region of interest" description="Disordered" evidence="2">
    <location>
        <begin position="1602"/>
        <end position="1628"/>
    </location>
</feature>
<dbReference type="EMBL" id="CP108110">
    <property type="protein sequence ID" value="WUQ82363.1"/>
    <property type="molecule type" value="Genomic_DNA"/>
</dbReference>
<dbReference type="InterPro" id="IPR050708">
    <property type="entry name" value="T6SS_VgrG/RHS"/>
</dbReference>
<dbReference type="PANTHER" id="PTHR32305">
    <property type="match status" value="1"/>
</dbReference>
<evidence type="ECO:0000256" key="2">
    <source>
        <dbReference type="SAM" id="MobiDB-lite"/>
    </source>
</evidence>
<evidence type="ECO:0000313" key="7">
    <source>
        <dbReference type="Proteomes" id="UP001432222"/>
    </source>
</evidence>
<evidence type="ECO:0000313" key="6">
    <source>
        <dbReference type="EMBL" id="WUQ82363.1"/>
    </source>
</evidence>
<dbReference type="InterPro" id="IPR013320">
    <property type="entry name" value="ConA-like_dom_sf"/>
</dbReference>
<dbReference type="NCBIfam" id="TIGR01643">
    <property type="entry name" value="YD_repeat_2x"/>
    <property type="match status" value="10"/>
</dbReference>
<evidence type="ECO:0000256" key="3">
    <source>
        <dbReference type="SAM" id="SignalP"/>
    </source>
</evidence>
<dbReference type="Pfam" id="PF13385">
    <property type="entry name" value="Laminin_G_3"/>
    <property type="match status" value="2"/>
</dbReference>
<feature type="domain" description="Teneurin-like YD-shell" evidence="5">
    <location>
        <begin position="2621"/>
        <end position="2889"/>
    </location>
</feature>
<feature type="chain" id="PRO_5046882021" evidence="3">
    <location>
        <begin position="41"/>
        <end position="3388"/>
    </location>
</feature>
<feature type="compositionally biased region" description="Basic and acidic residues" evidence="2">
    <location>
        <begin position="163"/>
        <end position="172"/>
    </location>
</feature>
<dbReference type="Pfam" id="PF25023">
    <property type="entry name" value="TEN_YD-shell"/>
    <property type="match status" value="1"/>
</dbReference>
<feature type="region of interest" description="Disordered" evidence="2">
    <location>
        <begin position="72"/>
        <end position="172"/>
    </location>
</feature>
<dbReference type="Pfam" id="PF20148">
    <property type="entry name" value="DUF6531"/>
    <property type="match status" value="1"/>
</dbReference>
<dbReference type="Proteomes" id="UP001432222">
    <property type="component" value="Chromosome"/>
</dbReference>
<dbReference type="InterPro" id="IPR031325">
    <property type="entry name" value="RHS_repeat"/>
</dbReference>
<feature type="compositionally biased region" description="Pro residues" evidence="2">
    <location>
        <begin position="89"/>
        <end position="98"/>
    </location>
</feature>
<keyword evidence="7" id="KW-1185">Reference proteome</keyword>
<feature type="compositionally biased region" description="Gly residues" evidence="2">
    <location>
        <begin position="132"/>
        <end position="143"/>
    </location>
</feature>
<dbReference type="InterPro" id="IPR056823">
    <property type="entry name" value="TEN-like_YD-shell"/>
</dbReference>
<feature type="compositionally biased region" description="Low complexity" evidence="2">
    <location>
        <begin position="115"/>
        <end position="131"/>
    </location>
</feature>
<dbReference type="Pfam" id="PF05593">
    <property type="entry name" value="RHS_repeat"/>
    <property type="match status" value="11"/>
</dbReference>
<dbReference type="Gene3D" id="2.180.10.10">
    <property type="entry name" value="RHS repeat-associated core"/>
    <property type="match status" value="4"/>
</dbReference>
<feature type="signal peptide" evidence="3">
    <location>
        <begin position="1"/>
        <end position="40"/>
    </location>
</feature>
<protein>
    <submittedName>
        <fullName evidence="6">DUF6531 domain-containing protein</fullName>
    </submittedName>
</protein>
<dbReference type="InterPro" id="IPR006530">
    <property type="entry name" value="YD"/>
</dbReference>
<dbReference type="PANTHER" id="PTHR32305:SF15">
    <property type="entry name" value="PROTEIN RHSA-RELATED"/>
    <property type="match status" value="1"/>
</dbReference>
<gene>
    <name evidence="6" type="ORF">OHA16_04850</name>
</gene>